<dbReference type="RefSeq" id="WP_024037093.1">
    <property type="nucleotide sequence ID" value="NZ_CACRUE010000006.1"/>
</dbReference>
<name>A0A6N2Z3U4_9FIRM</name>
<dbReference type="EMBL" id="CACRUE010000006">
    <property type="protein sequence ID" value="VYT72688.1"/>
    <property type="molecule type" value="Genomic_DNA"/>
</dbReference>
<proteinExistence type="predicted"/>
<dbReference type="InterPro" id="IPR004716">
    <property type="entry name" value="PTS_IIA_glucitol/sorbitol-sp"/>
</dbReference>
<dbReference type="Gene3D" id="2.40.33.40">
    <property type="entry name" value="Phosphotransferase system, glucitol/sorbitol-specific IIA component"/>
    <property type="match status" value="1"/>
</dbReference>
<evidence type="ECO:0000313" key="2">
    <source>
        <dbReference type="EMBL" id="VYT72688.1"/>
    </source>
</evidence>
<accession>A0A6N2Z3U4</accession>
<dbReference type="GO" id="GO:0008982">
    <property type="term" value="F:protein-N(PI)-phosphohistidine-sugar phosphotransferase activity"/>
    <property type="evidence" value="ECO:0007669"/>
    <property type="project" value="InterPro"/>
</dbReference>
<dbReference type="SUPFAM" id="SSF141530">
    <property type="entry name" value="PTSIIA/GutA-like"/>
    <property type="match status" value="1"/>
</dbReference>
<dbReference type="PANTHER" id="PTHR40398:SF1">
    <property type="entry name" value="PTS SYSTEM GLUCITOL_SORBITOL-SPECIFIC EIIA COMPONENT"/>
    <property type="match status" value="1"/>
</dbReference>
<protein>
    <submittedName>
        <fullName evidence="2">PTS system glucitol/sorbitol-specific transporter subunit IIA</fullName>
    </submittedName>
</protein>
<dbReference type="Pfam" id="PF03829">
    <property type="entry name" value="PTSIIA_gutA"/>
    <property type="match status" value="1"/>
</dbReference>
<comment type="caution">
    <text evidence="1">Lacks conserved residue(s) required for the propagation of feature annotation.</text>
</comment>
<dbReference type="PROSITE" id="PS51097">
    <property type="entry name" value="PTS_EIIA_TYPE_5"/>
    <property type="match status" value="1"/>
</dbReference>
<dbReference type="PANTHER" id="PTHR40398">
    <property type="entry name" value="PTS SYSTEM GLUCITOL/SORBITOL-SPECIFIC EIIA COMPONENT"/>
    <property type="match status" value="1"/>
</dbReference>
<evidence type="ECO:0000256" key="1">
    <source>
        <dbReference type="PROSITE-ProRule" id="PRU00420"/>
    </source>
</evidence>
<dbReference type="GO" id="GO:0016301">
    <property type="term" value="F:kinase activity"/>
    <property type="evidence" value="ECO:0007669"/>
    <property type="project" value="TreeGrafter"/>
</dbReference>
<dbReference type="GO" id="GO:0005737">
    <property type="term" value="C:cytoplasm"/>
    <property type="evidence" value="ECO:0007669"/>
    <property type="project" value="InterPro"/>
</dbReference>
<gene>
    <name evidence="2" type="ORF">IBLFYP30_01019</name>
</gene>
<dbReference type="AlphaFoldDB" id="A0A6N2Z3U4"/>
<reference evidence="2" key="1">
    <citation type="submission" date="2019-11" db="EMBL/GenBank/DDBJ databases">
        <authorList>
            <person name="Feng L."/>
        </authorList>
    </citation>
    <scope>NUCLEOTIDE SEQUENCE</scope>
    <source>
        <strain evidence="2">IbartlettiiLFYP30</strain>
    </source>
</reference>
<sequence>MAVIYNNKVKSKGALVDSFEGESMFILFGDNAPDTLKDFCYGIDVKNATEEIKPGQFVVIDGTKFKITALGDIAQRNLESLGHVTISFDGATAATLPGTINVEKADMPKLDIGTEISIVTE</sequence>
<dbReference type="GO" id="GO:0009401">
    <property type="term" value="P:phosphoenolpyruvate-dependent sugar phosphotransferase system"/>
    <property type="evidence" value="ECO:0007669"/>
    <property type="project" value="InterPro"/>
</dbReference>
<organism evidence="2">
    <name type="scientific">Intestinibacter bartlettii</name>
    <dbReference type="NCBI Taxonomy" id="261299"/>
    <lineage>
        <taxon>Bacteria</taxon>
        <taxon>Bacillati</taxon>
        <taxon>Bacillota</taxon>
        <taxon>Clostridia</taxon>
        <taxon>Peptostreptococcales</taxon>
        <taxon>Peptostreptococcaceae</taxon>
        <taxon>Intestinibacter</taxon>
    </lineage>
</organism>
<dbReference type="InterPro" id="IPR036665">
    <property type="entry name" value="PTS_IIA_glucitol/sorbitol_sf"/>
</dbReference>